<dbReference type="AlphaFoldDB" id="A0AAD4EU59"/>
<evidence type="ECO:0000313" key="5">
    <source>
        <dbReference type="Proteomes" id="UP001197093"/>
    </source>
</evidence>
<evidence type="ECO:0000259" key="2">
    <source>
        <dbReference type="Pfam" id="PF02668"/>
    </source>
</evidence>
<dbReference type="InterPro" id="IPR031818">
    <property type="entry name" value="Hri1"/>
</dbReference>
<protein>
    <recommendedName>
        <fullName evidence="6">TauD/TfdA-like domain-containing protein</fullName>
    </recommendedName>
</protein>
<comment type="caution">
    <text evidence="4">The sequence shown here is derived from an EMBL/GenBank/DDBJ whole genome shotgun (WGS) entry which is preliminary data.</text>
</comment>
<keyword evidence="5" id="KW-1185">Reference proteome</keyword>
<dbReference type="EMBL" id="JAHCVI010000003">
    <property type="protein sequence ID" value="KAG7287240.1"/>
    <property type="molecule type" value="Genomic_DNA"/>
</dbReference>
<dbReference type="GO" id="GO:0016491">
    <property type="term" value="F:oxidoreductase activity"/>
    <property type="evidence" value="ECO:0007669"/>
    <property type="project" value="UniProtKB-KW"/>
</dbReference>
<evidence type="ECO:0000313" key="4">
    <source>
        <dbReference type="EMBL" id="KAG7287240.1"/>
    </source>
</evidence>
<organism evidence="4 5">
    <name type="scientific">Staphylotrichum longicolle</name>
    <dbReference type="NCBI Taxonomy" id="669026"/>
    <lineage>
        <taxon>Eukaryota</taxon>
        <taxon>Fungi</taxon>
        <taxon>Dikarya</taxon>
        <taxon>Ascomycota</taxon>
        <taxon>Pezizomycotina</taxon>
        <taxon>Sordariomycetes</taxon>
        <taxon>Sordariomycetidae</taxon>
        <taxon>Sordariales</taxon>
        <taxon>Chaetomiaceae</taxon>
        <taxon>Staphylotrichum</taxon>
    </lineage>
</organism>
<keyword evidence="1" id="KW-0560">Oxidoreductase</keyword>
<evidence type="ECO:0000259" key="3">
    <source>
        <dbReference type="Pfam" id="PF14737"/>
    </source>
</evidence>
<dbReference type="SUPFAM" id="SSF51197">
    <property type="entry name" value="Clavaminate synthase-like"/>
    <property type="match status" value="1"/>
</dbReference>
<sequence>MTAPAVLHRAPYGPSVRLPAPYPEDTALPFSLRRQPETPLDEITAEIQNLTKTRHIQNLLDQHGAIYFQDLNLKDPNEFSQFAHAFGFVPHEDIGNPVRRTILAPNVATANEGPNTMPVYPHNEFGLSPHYPAYVFFYCVSPPETGGETPINNSVILLDQLNKKHPEFIDELDKKGVKYQLFHPNGPRDQTASAGTTVLQAYGQHVLDADDTETARAKIETEIRRLPTATWEWLNQSEANPLGDLRVWQVLPAIRHHPRTGQPAFFNNVVSRFLNAVRNGTLLPPHVSEGGEYLPPCFYGDGSLIPREYLDSAVEFIQQTRALVTWKKGDVILIDPSTSRPQTSDSMSDISIREYIRWLPDESDEPTSTIVLTTPERRFVDIRILKPTSSSPNESSDVTLPLSRLDWAIAGTSSSSMVPVSDGSGKQAFAREGDDITLERLKWDAEQQRWTRQARIGEQELPTDIVTYLAHEVRIDDEVKVESKADILLLGCGDVRNILFTVHCDGTRQMDMTCCDIECTIIARNILLITLILGDPAGQMDKENWDTYYHRIRKSH</sequence>
<dbReference type="Gene3D" id="2.40.128.320">
    <property type="entry name" value="Protein HRI1, N-terminal domain"/>
    <property type="match status" value="1"/>
</dbReference>
<reference evidence="4" key="1">
    <citation type="submission" date="2023-02" db="EMBL/GenBank/DDBJ databases">
        <authorList>
            <person name="Palmer J.M."/>
        </authorList>
    </citation>
    <scope>NUCLEOTIDE SEQUENCE</scope>
    <source>
        <strain evidence="4">FW57</strain>
    </source>
</reference>
<dbReference type="Pfam" id="PF16815">
    <property type="entry name" value="HRI1"/>
    <property type="match status" value="1"/>
</dbReference>
<evidence type="ECO:0008006" key="6">
    <source>
        <dbReference type="Google" id="ProtNLM"/>
    </source>
</evidence>
<name>A0AAD4EU59_9PEZI</name>
<evidence type="ECO:0000256" key="1">
    <source>
        <dbReference type="ARBA" id="ARBA00023002"/>
    </source>
</evidence>
<dbReference type="Pfam" id="PF02668">
    <property type="entry name" value="TauD"/>
    <property type="match status" value="1"/>
</dbReference>
<accession>A0AAD4EU59</accession>
<proteinExistence type="predicted"/>
<gene>
    <name evidence="4" type="ORF">NEMBOFW57_006746</name>
</gene>
<dbReference type="Gene3D" id="3.60.130.10">
    <property type="entry name" value="Clavaminate synthase-like"/>
    <property type="match status" value="1"/>
</dbReference>
<dbReference type="InterPro" id="IPR027974">
    <property type="entry name" value="DUF4470"/>
</dbReference>
<feature type="domain" description="DUF4470" evidence="3">
    <location>
        <begin position="481"/>
        <end position="544"/>
    </location>
</feature>
<dbReference type="PANTHER" id="PTHR10696">
    <property type="entry name" value="GAMMA-BUTYROBETAINE HYDROXYLASE-RELATED"/>
    <property type="match status" value="1"/>
</dbReference>
<dbReference type="InterPro" id="IPR003819">
    <property type="entry name" value="TauD/TfdA-like"/>
</dbReference>
<feature type="domain" description="TauD/TfdA-like" evidence="2">
    <location>
        <begin position="52"/>
        <end position="335"/>
    </location>
</feature>
<dbReference type="PANTHER" id="PTHR10696:SF21">
    <property type="entry name" value="TAUD_TFDA-LIKE DOMAIN-CONTAINING PROTEIN"/>
    <property type="match status" value="1"/>
</dbReference>
<dbReference type="InterPro" id="IPR050411">
    <property type="entry name" value="AlphaKG_dependent_hydroxylases"/>
</dbReference>
<dbReference type="Pfam" id="PF14737">
    <property type="entry name" value="DUF4470"/>
    <property type="match status" value="1"/>
</dbReference>
<dbReference type="Proteomes" id="UP001197093">
    <property type="component" value="Unassembled WGS sequence"/>
</dbReference>
<dbReference type="InterPro" id="IPR043047">
    <property type="entry name" value="Hri1_N_sf"/>
</dbReference>
<dbReference type="InterPro" id="IPR042098">
    <property type="entry name" value="TauD-like_sf"/>
</dbReference>